<evidence type="ECO:0000256" key="1">
    <source>
        <dbReference type="SAM" id="MobiDB-lite"/>
    </source>
</evidence>
<dbReference type="RefSeq" id="XP_016469572.1">
    <property type="nucleotide sequence ID" value="XM_016614086.1"/>
</dbReference>
<dbReference type="PANTHER" id="PTHR34130:SF3">
    <property type="entry name" value="DUF1645 FAMILY PROTEIN"/>
    <property type="match status" value="1"/>
</dbReference>
<sequence length="285" mass="32014">MQLVQDYIEESTADNVEPRLMRGMEGEVDEDTLSLCDLPIYSSFDSAEVEEEFNSESQSSNTVSSDYFEFFSEELMTKNNQLPENIIFCGKLIPSRKPNISENPLQNLAKSRPKKHKKWYYHFQCIISLPFYKRNSSSRKRDNGGSYNSGSLSIKEEEEVTTDEISSDQISIIPSPLPSSLSSSSSGRKSRWYLFLFGITKLPTHKMDLSDLRNRTSRRQIQSSISSSSSSSSVTSTTSSLQLTKNGDENDGGRDFWWVVRALSCGGSHHAQAMVNASIGCFNIT</sequence>
<gene>
    <name evidence="2" type="primary">LOC107791929</name>
</gene>
<dbReference type="AlphaFoldDB" id="A0A1S3ZYR3"/>
<feature type="region of interest" description="Disordered" evidence="1">
    <location>
        <begin position="135"/>
        <end position="160"/>
    </location>
</feature>
<dbReference type="OrthoDB" id="1305075at2759"/>
<proteinExistence type="predicted"/>
<feature type="region of interest" description="Disordered" evidence="1">
    <location>
        <begin position="220"/>
        <end position="247"/>
    </location>
</feature>
<dbReference type="KEGG" id="nta:107791929"/>
<name>A0A1S3ZYR3_TOBAC</name>
<organism evidence="2">
    <name type="scientific">Nicotiana tabacum</name>
    <name type="common">Common tobacco</name>
    <dbReference type="NCBI Taxonomy" id="4097"/>
    <lineage>
        <taxon>Eukaryota</taxon>
        <taxon>Viridiplantae</taxon>
        <taxon>Streptophyta</taxon>
        <taxon>Embryophyta</taxon>
        <taxon>Tracheophyta</taxon>
        <taxon>Spermatophyta</taxon>
        <taxon>Magnoliopsida</taxon>
        <taxon>eudicotyledons</taxon>
        <taxon>Gunneridae</taxon>
        <taxon>Pentapetalae</taxon>
        <taxon>asterids</taxon>
        <taxon>lamiids</taxon>
        <taxon>Solanales</taxon>
        <taxon>Solanaceae</taxon>
        <taxon>Nicotianoideae</taxon>
        <taxon>Nicotianeae</taxon>
        <taxon>Nicotiana</taxon>
    </lineage>
</organism>
<accession>A0A1S3ZYR3</accession>
<reference evidence="2" key="1">
    <citation type="submission" date="2025-08" db="UniProtKB">
        <authorList>
            <consortium name="RefSeq"/>
        </authorList>
    </citation>
    <scope>IDENTIFICATION</scope>
</reference>
<dbReference type="OMA" id="RENYEYF"/>
<evidence type="ECO:0000313" key="2">
    <source>
        <dbReference type="RefSeq" id="XP_016469572.1"/>
    </source>
</evidence>
<protein>
    <submittedName>
        <fullName evidence="2">Uncharacterized protein</fullName>
    </submittedName>
</protein>
<dbReference type="PANTHER" id="PTHR34130">
    <property type="entry name" value="OS08G0243800 PROTEIN"/>
    <property type="match status" value="1"/>
</dbReference>
<dbReference type="PaxDb" id="4097-A0A1S3ZYR3"/>
<feature type="compositionally biased region" description="Low complexity" evidence="1">
    <location>
        <begin position="220"/>
        <end position="240"/>
    </location>
</feature>